<dbReference type="AlphaFoldDB" id="A0AAD7LFT6"/>
<dbReference type="PANTHER" id="PTHR31170:SF23">
    <property type="match status" value="1"/>
</dbReference>
<accession>A0AAD7LFT6</accession>
<keyword evidence="3" id="KW-1185">Reference proteome</keyword>
<keyword evidence="1" id="KW-1133">Transmembrane helix</keyword>
<reference evidence="2" key="1">
    <citation type="journal article" date="2023" name="Science">
        <title>Elucidation of the pathway for biosynthesis of saponin adjuvants from the soapbark tree.</title>
        <authorList>
            <person name="Reed J."/>
            <person name="Orme A."/>
            <person name="El-Demerdash A."/>
            <person name="Owen C."/>
            <person name="Martin L.B.B."/>
            <person name="Misra R.C."/>
            <person name="Kikuchi S."/>
            <person name="Rejzek M."/>
            <person name="Martin A.C."/>
            <person name="Harkess A."/>
            <person name="Leebens-Mack J."/>
            <person name="Louveau T."/>
            <person name="Stephenson M.J."/>
            <person name="Osbourn A."/>
        </authorList>
    </citation>
    <scope>NUCLEOTIDE SEQUENCE</scope>
    <source>
        <strain evidence="2">S10</strain>
    </source>
</reference>
<dbReference type="EMBL" id="JARAOO010000009">
    <property type="protein sequence ID" value="KAJ7957288.1"/>
    <property type="molecule type" value="Genomic_DNA"/>
</dbReference>
<dbReference type="KEGG" id="qsa:O6P43_023611"/>
<dbReference type="Proteomes" id="UP001163823">
    <property type="component" value="Chromosome 9"/>
</dbReference>
<evidence type="ECO:0000313" key="2">
    <source>
        <dbReference type="EMBL" id="KAJ7957288.1"/>
    </source>
</evidence>
<keyword evidence="1" id="KW-0472">Membrane</keyword>
<sequence length="424" mass="49314">MEGHDDEDLELCVKEMLGQAEPPLTHEYCIYKVPSYLRKLNKDAYTPMVVSIGPFHHGNKTLQNMERHKIRFLKRFLERISPTICSEWIESIKELEPRIRLCYAETIELSRNELVKVIMVDAGFILELFFIYFYKQHIGWKDEDNILLKPWLTTAIRSDLLLLENQLPFFVLDTLFNQALIASQFMSNGLPSFLELTIYYFAHYNQQDIAPNPDMNIRHFTDLLRIFHLPPLERVLQYKKGEGAMTHLPKATELEKVGVKFKAVESKCLLDLQFSGRVLKVPCLKVEDWTETLFRNIMALEQCHYPNESYICDYIALLDFIISDAEDVDVLVKNGVIVNWLGDSNKVANLFNNLWKNITQTTFNSNYLELCKVLDKYYKNPCHNLKATLKRDYLNTPWQAAASFAGIILLLLTLIQTVCSILQV</sequence>
<organism evidence="2 3">
    <name type="scientific">Quillaja saponaria</name>
    <name type="common">Soap bark tree</name>
    <dbReference type="NCBI Taxonomy" id="32244"/>
    <lineage>
        <taxon>Eukaryota</taxon>
        <taxon>Viridiplantae</taxon>
        <taxon>Streptophyta</taxon>
        <taxon>Embryophyta</taxon>
        <taxon>Tracheophyta</taxon>
        <taxon>Spermatophyta</taxon>
        <taxon>Magnoliopsida</taxon>
        <taxon>eudicotyledons</taxon>
        <taxon>Gunneridae</taxon>
        <taxon>Pentapetalae</taxon>
        <taxon>rosids</taxon>
        <taxon>fabids</taxon>
        <taxon>Fabales</taxon>
        <taxon>Quillajaceae</taxon>
        <taxon>Quillaja</taxon>
    </lineage>
</organism>
<dbReference type="Pfam" id="PF03140">
    <property type="entry name" value="DUF247"/>
    <property type="match status" value="1"/>
</dbReference>
<evidence type="ECO:0000256" key="1">
    <source>
        <dbReference type="SAM" id="Phobius"/>
    </source>
</evidence>
<evidence type="ECO:0000313" key="3">
    <source>
        <dbReference type="Proteomes" id="UP001163823"/>
    </source>
</evidence>
<protein>
    <submittedName>
        <fullName evidence="2">Uncharacterized protein</fullName>
    </submittedName>
</protein>
<dbReference type="PANTHER" id="PTHR31170">
    <property type="entry name" value="BNAC04G53230D PROTEIN"/>
    <property type="match status" value="1"/>
</dbReference>
<dbReference type="InterPro" id="IPR004158">
    <property type="entry name" value="DUF247_pln"/>
</dbReference>
<keyword evidence="1" id="KW-0812">Transmembrane</keyword>
<comment type="caution">
    <text evidence="2">The sequence shown here is derived from an EMBL/GenBank/DDBJ whole genome shotgun (WGS) entry which is preliminary data.</text>
</comment>
<feature type="transmembrane region" description="Helical" evidence="1">
    <location>
        <begin position="398"/>
        <end position="422"/>
    </location>
</feature>
<gene>
    <name evidence="2" type="ORF">O6P43_023611</name>
</gene>
<proteinExistence type="predicted"/>
<name>A0AAD7LFT6_QUISA</name>